<organism evidence="1 2">
    <name type="scientific">Actinomycetospora chibensis</name>
    <dbReference type="NCBI Taxonomy" id="663606"/>
    <lineage>
        <taxon>Bacteria</taxon>
        <taxon>Bacillati</taxon>
        <taxon>Actinomycetota</taxon>
        <taxon>Actinomycetes</taxon>
        <taxon>Pseudonocardiales</taxon>
        <taxon>Pseudonocardiaceae</taxon>
        <taxon>Actinomycetospora</taxon>
    </lineage>
</organism>
<dbReference type="EC" id="1.11.1.-" evidence="1"/>
<comment type="caution">
    <text evidence="1">The sequence shown here is derived from an EMBL/GenBank/DDBJ whole genome shotgun (WGS) entry which is preliminary data.</text>
</comment>
<dbReference type="InterPro" id="IPR036102">
    <property type="entry name" value="OsmC/Ohrsf"/>
</dbReference>
<evidence type="ECO:0000313" key="2">
    <source>
        <dbReference type="Proteomes" id="UP001595909"/>
    </source>
</evidence>
<evidence type="ECO:0000313" key="1">
    <source>
        <dbReference type="EMBL" id="MFC4835345.1"/>
    </source>
</evidence>
<gene>
    <name evidence="1" type="ORF">ACFPEL_23245</name>
</gene>
<dbReference type="InterPro" id="IPR003718">
    <property type="entry name" value="OsmC/Ohr_fam"/>
</dbReference>
<keyword evidence="1" id="KW-0560">Oxidoreductase</keyword>
<keyword evidence="2" id="KW-1185">Reference proteome</keyword>
<keyword evidence="1" id="KW-0575">Peroxidase</keyword>
<protein>
    <submittedName>
        <fullName evidence="1">OsmC family protein</fullName>
        <ecNumber evidence="1">1.11.1.-</ecNumber>
    </submittedName>
</protein>
<dbReference type="RefSeq" id="WP_274187047.1">
    <property type="nucleotide sequence ID" value="NZ_BAABHN010000049.1"/>
</dbReference>
<dbReference type="Pfam" id="PF02566">
    <property type="entry name" value="OsmC"/>
    <property type="match status" value="1"/>
</dbReference>
<reference evidence="2" key="1">
    <citation type="journal article" date="2019" name="Int. J. Syst. Evol. Microbiol.">
        <title>The Global Catalogue of Microorganisms (GCM) 10K type strain sequencing project: providing services to taxonomists for standard genome sequencing and annotation.</title>
        <authorList>
            <consortium name="The Broad Institute Genomics Platform"/>
            <consortium name="The Broad Institute Genome Sequencing Center for Infectious Disease"/>
            <person name="Wu L."/>
            <person name="Ma J."/>
        </authorList>
    </citation>
    <scope>NUCLEOTIDE SEQUENCE [LARGE SCALE GENOMIC DNA]</scope>
    <source>
        <strain evidence="2">CCUG 50347</strain>
    </source>
</reference>
<accession>A0ABV9RNG2</accession>
<dbReference type="EMBL" id="JBHSIM010000049">
    <property type="protein sequence ID" value="MFC4835345.1"/>
    <property type="molecule type" value="Genomic_DNA"/>
</dbReference>
<dbReference type="GO" id="GO:0004601">
    <property type="term" value="F:peroxidase activity"/>
    <property type="evidence" value="ECO:0007669"/>
    <property type="project" value="UniProtKB-KW"/>
</dbReference>
<dbReference type="InterPro" id="IPR015946">
    <property type="entry name" value="KH_dom-like_a/b"/>
</dbReference>
<dbReference type="Proteomes" id="UP001595909">
    <property type="component" value="Unassembled WGS sequence"/>
</dbReference>
<name>A0ABV9RNG2_9PSEU</name>
<dbReference type="SUPFAM" id="SSF82784">
    <property type="entry name" value="OsmC-like"/>
    <property type="match status" value="1"/>
</dbReference>
<sequence length="138" mass="14487">MDAPAAWARGRLPEGDGRVVSLDVNGLALDCVVPADEGEPEGATAFGLLAASLSSCTAMSVRTFLQRHDVEACDVEVDVALEAGHPPTVHRRVGLVADLDHDLRTQLSAVVDSTPVTVLLQDSLVIVTRLDVGPEPRG</sequence>
<dbReference type="Gene3D" id="3.30.300.20">
    <property type="match status" value="1"/>
</dbReference>
<proteinExistence type="predicted"/>